<dbReference type="Pfam" id="PF00472">
    <property type="entry name" value="RF-1"/>
    <property type="match status" value="1"/>
</dbReference>
<keyword evidence="2" id="KW-0488">Methylation</keyword>
<protein>
    <submittedName>
        <fullName evidence="5">Prokaryotic-type class I peptide chain release factors domain-containing protein</fullName>
    </submittedName>
</protein>
<reference evidence="5" key="1">
    <citation type="submission" date="2022-11" db="UniProtKB">
        <authorList>
            <consortium name="WormBaseParasite"/>
        </authorList>
    </citation>
    <scope>IDENTIFICATION</scope>
</reference>
<dbReference type="PROSITE" id="PS00745">
    <property type="entry name" value="RF_PROK_I"/>
    <property type="match status" value="1"/>
</dbReference>
<dbReference type="Gene3D" id="3.30.70.1660">
    <property type="match status" value="1"/>
</dbReference>
<dbReference type="InterPro" id="IPR045853">
    <property type="entry name" value="Pep_chain_release_fac_I_sf"/>
</dbReference>
<dbReference type="Gene3D" id="3.30.160.20">
    <property type="match status" value="1"/>
</dbReference>
<proteinExistence type="inferred from homology"/>
<dbReference type="InterPro" id="IPR050057">
    <property type="entry name" value="Prokaryotic/Mito_RF"/>
</dbReference>
<evidence type="ECO:0000256" key="2">
    <source>
        <dbReference type="ARBA" id="ARBA00022481"/>
    </source>
</evidence>
<evidence type="ECO:0000259" key="3">
    <source>
        <dbReference type="PROSITE" id="PS00745"/>
    </source>
</evidence>
<dbReference type="AlphaFoldDB" id="A0A914QE92"/>
<dbReference type="PANTHER" id="PTHR43804">
    <property type="entry name" value="LD18447P"/>
    <property type="match status" value="1"/>
</dbReference>
<evidence type="ECO:0000313" key="5">
    <source>
        <dbReference type="WBParaSite" id="PDA_v2.g25510.t1"/>
    </source>
</evidence>
<dbReference type="WBParaSite" id="PDA_v2.g25510.t1">
    <property type="protein sequence ID" value="PDA_v2.g25510.t1"/>
    <property type="gene ID" value="PDA_v2.g25510"/>
</dbReference>
<keyword evidence="4" id="KW-1185">Reference proteome</keyword>
<dbReference type="GO" id="GO:0003747">
    <property type="term" value="F:translation release factor activity"/>
    <property type="evidence" value="ECO:0007669"/>
    <property type="project" value="InterPro"/>
</dbReference>
<dbReference type="Proteomes" id="UP000887578">
    <property type="component" value="Unplaced"/>
</dbReference>
<sequence length="137" mass="15602">MRASGPGGQNVNKRSTAVRITHLPTGTSVHVMDERFQHMNIKIAHKRLAAILLQRKVDDLSAKTMSARKLQVGSRARAEKIRTFNFKDDRITDHRLKMSTSHIKGFMEGGPALDSFMEELRYLDLTERLQEIVNNES</sequence>
<accession>A0A914QE92</accession>
<evidence type="ECO:0000313" key="4">
    <source>
        <dbReference type="Proteomes" id="UP000887578"/>
    </source>
</evidence>
<dbReference type="InterPro" id="IPR000352">
    <property type="entry name" value="Pep_chain_release_fac_I"/>
</dbReference>
<dbReference type="PANTHER" id="PTHR43804:SF7">
    <property type="entry name" value="LD18447P"/>
    <property type="match status" value="1"/>
</dbReference>
<comment type="similarity">
    <text evidence="1">Belongs to the prokaryotic/mitochondrial release factor family.</text>
</comment>
<name>A0A914QE92_9BILA</name>
<dbReference type="SUPFAM" id="SSF75620">
    <property type="entry name" value="Release factor"/>
    <property type="match status" value="1"/>
</dbReference>
<feature type="domain" description="Prokaryotic-type class I peptide chain release factors" evidence="3">
    <location>
        <begin position="2"/>
        <end position="18"/>
    </location>
</feature>
<evidence type="ECO:0000256" key="1">
    <source>
        <dbReference type="ARBA" id="ARBA00010835"/>
    </source>
</evidence>
<organism evidence="4 5">
    <name type="scientific">Panagrolaimus davidi</name>
    <dbReference type="NCBI Taxonomy" id="227884"/>
    <lineage>
        <taxon>Eukaryota</taxon>
        <taxon>Metazoa</taxon>
        <taxon>Ecdysozoa</taxon>
        <taxon>Nematoda</taxon>
        <taxon>Chromadorea</taxon>
        <taxon>Rhabditida</taxon>
        <taxon>Tylenchina</taxon>
        <taxon>Panagrolaimomorpha</taxon>
        <taxon>Panagrolaimoidea</taxon>
        <taxon>Panagrolaimidae</taxon>
        <taxon>Panagrolaimus</taxon>
    </lineage>
</organism>